<evidence type="ECO:0000256" key="2">
    <source>
        <dbReference type="ARBA" id="ARBA00013017"/>
    </source>
</evidence>
<accession>A0ABN6ENR3</accession>
<comment type="function">
    <text evidence="1">Thiol-specific peroxidase that catalyzes the reduction of hydrogen peroxide and organic hydroperoxides to water and alcohols, respectively. Plays a role in cell protection against oxidative stress by detoxifying peroxides and as sensor of hydrogen peroxide-mediated signaling events.</text>
</comment>
<dbReference type="PANTHER" id="PTHR42801">
    <property type="entry name" value="THIOREDOXIN-DEPENDENT PEROXIDE REDUCTASE"/>
    <property type="match status" value="1"/>
</dbReference>
<evidence type="ECO:0000256" key="11">
    <source>
        <dbReference type="ARBA" id="ARBA00049091"/>
    </source>
</evidence>
<evidence type="ECO:0000313" key="14">
    <source>
        <dbReference type="Proteomes" id="UP001053296"/>
    </source>
</evidence>
<evidence type="ECO:0000256" key="9">
    <source>
        <dbReference type="ARBA" id="ARBA00038489"/>
    </source>
</evidence>
<dbReference type="EMBL" id="AP024485">
    <property type="protein sequence ID" value="BCS87927.1"/>
    <property type="molecule type" value="Genomic_DNA"/>
</dbReference>
<dbReference type="InterPro" id="IPR036249">
    <property type="entry name" value="Thioredoxin-like_sf"/>
</dbReference>
<evidence type="ECO:0000256" key="5">
    <source>
        <dbReference type="ARBA" id="ARBA00023002"/>
    </source>
</evidence>
<comment type="similarity">
    <text evidence="9">Belongs to the peroxiredoxin family. BCP/PrxQ subfamily.</text>
</comment>
<dbReference type="Pfam" id="PF00578">
    <property type="entry name" value="AhpC-TSA"/>
    <property type="match status" value="1"/>
</dbReference>
<evidence type="ECO:0000256" key="3">
    <source>
        <dbReference type="ARBA" id="ARBA00022559"/>
    </source>
</evidence>
<sequence>MTDLNTQITKFEAVKKQRVSADDLNTMEQVTQELKAMGVGDQALKDGEQVPDFTLRNHKGEARTLAGYCKDGPVVFSFYRGGWCPYCNLELAALQRELPAIKAVGAQLVAITPEVPDESLSVSEKDALPFDILFDKGNTVAESFGLAFVLPEKLRPIYARFGIDIPASYGDDSFKLPVTATYIIKTDGSVASHFADVDHTKRLEPAKVVEALKQL</sequence>
<reference evidence="13" key="1">
    <citation type="journal article" date="2022" name="Arch. Microbiol.">
        <title>Pseudodesulfovibrio sediminis sp. nov., a mesophilic and neutrophilic sulfate-reducing bacterium isolated from sediment of a brackish lake.</title>
        <authorList>
            <person name="Takahashi A."/>
            <person name="Kojima H."/>
            <person name="Watanabe M."/>
            <person name="Fukui M."/>
        </authorList>
    </citation>
    <scope>NUCLEOTIDE SEQUENCE</scope>
    <source>
        <strain evidence="13">SF6</strain>
    </source>
</reference>
<proteinExistence type="inferred from homology"/>
<keyword evidence="7" id="KW-0676">Redox-active center</keyword>
<evidence type="ECO:0000256" key="7">
    <source>
        <dbReference type="ARBA" id="ARBA00023284"/>
    </source>
</evidence>
<evidence type="ECO:0000256" key="1">
    <source>
        <dbReference type="ARBA" id="ARBA00003330"/>
    </source>
</evidence>
<evidence type="ECO:0000259" key="12">
    <source>
        <dbReference type="PROSITE" id="PS51352"/>
    </source>
</evidence>
<evidence type="ECO:0000256" key="4">
    <source>
        <dbReference type="ARBA" id="ARBA00022862"/>
    </source>
</evidence>
<keyword evidence="3" id="KW-0575">Peroxidase</keyword>
<protein>
    <recommendedName>
        <fullName evidence="2">thioredoxin-dependent peroxiredoxin</fullName>
        <ecNumber evidence="2">1.11.1.24</ecNumber>
    </recommendedName>
    <alternativeName>
        <fullName evidence="8">Thioredoxin peroxidase</fullName>
    </alternativeName>
    <alternativeName>
        <fullName evidence="10">Thioredoxin-dependent peroxiredoxin Bcp</fullName>
    </alternativeName>
</protein>
<dbReference type="Proteomes" id="UP001053296">
    <property type="component" value="Chromosome"/>
</dbReference>
<dbReference type="InterPro" id="IPR050924">
    <property type="entry name" value="Peroxiredoxin_BCP/PrxQ"/>
</dbReference>
<evidence type="ECO:0000256" key="6">
    <source>
        <dbReference type="ARBA" id="ARBA00023157"/>
    </source>
</evidence>
<keyword evidence="14" id="KW-1185">Reference proteome</keyword>
<evidence type="ECO:0000256" key="10">
    <source>
        <dbReference type="ARBA" id="ARBA00042639"/>
    </source>
</evidence>
<dbReference type="PANTHER" id="PTHR42801:SF7">
    <property type="entry name" value="SLL1159 PROTEIN"/>
    <property type="match status" value="1"/>
</dbReference>
<dbReference type="SUPFAM" id="SSF52833">
    <property type="entry name" value="Thioredoxin-like"/>
    <property type="match status" value="1"/>
</dbReference>
<evidence type="ECO:0000256" key="8">
    <source>
        <dbReference type="ARBA" id="ARBA00032824"/>
    </source>
</evidence>
<keyword evidence="6" id="KW-1015">Disulfide bond</keyword>
<dbReference type="InterPro" id="IPR000866">
    <property type="entry name" value="AhpC/TSA"/>
</dbReference>
<gene>
    <name evidence="13" type="ORF">PSDVSF_11690</name>
</gene>
<dbReference type="PROSITE" id="PS51352">
    <property type="entry name" value="THIOREDOXIN_2"/>
    <property type="match status" value="1"/>
</dbReference>
<dbReference type="InterPro" id="IPR013766">
    <property type="entry name" value="Thioredoxin_domain"/>
</dbReference>
<feature type="domain" description="Thioredoxin" evidence="12">
    <location>
        <begin position="44"/>
        <end position="215"/>
    </location>
</feature>
<name>A0ABN6ENR3_9BACT</name>
<evidence type="ECO:0000313" key="13">
    <source>
        <dbReference type="EMBL" id="BCS87927.1"/>
    </source>
</evidence>
<comment type="catalytic activity">
    <reaction evidence="11">
        <text>a hydroperoxide + [thioredoxin]-dithiol = an alcohol + [thioredoxin]-disulfide + H2O</text>
        <dbReference type="Rhea" id="RHEA:62620"/>
        <dbReference type="Rhea" id="RHEA-COMP:10698"/>
        <dbReference type="Rhea" id="RHEA-COMP:10700"/>
        <dbReference type="ChEBI" id="CHEBI:15377"/>
        <dbReference type="ChEBI" id="CHEBI:29950"/>
        <dbReference type="ChEBI" id="CHEBI:30879"/>
        <dbReference type="ChEBI" id="CHEBI:35924"/>
        <dbReference type="ChEBI" id="CHEBI:50058"/>
        <dbReference type="EC" id="1.11.1.24"/>
    </reaction>
</comment>
<dbReference type="RefSeq" id="WP_229594914.1">
    <property type="nucleotide sequence ID" value="NZ_AP024485.1"/>
</dbReference>
<keyword evidence="5" id="KW-0560">Oxidoreductase</keyword>
<organism evidence="13 14">
    <name type="scientific">Pseudodesulfovibrio sediminis</name>
    <dbReference type="NCBI Taxonomy" id="2810563"/>
    <lineage>
        <taxon>Bacteria</taxon>
        <taxon>Pseudomonadati</taxon>
        <taxon>Thermodesulfobacteriota</taxon>
        <taxon>Desulfovibrionia</taxon>
        <taxon>Desulfovibrionales</taxon>
        <taxon>Desulfovibrionaceae</taxon>
    </lineage>
</organism>
<keyword evidence="4" id="KW-0049">Antioxidant</keyword>
<dbReference type="Gene3D" id="3.40.30.10">
    <property type="entry name" value="Glutaredoxin"/>
    <property type="match status" value="1"/>
</dbReference>
<dbReference type="EC" id="1.11.1.24" evidence="2"/>
<dbReference type="CDD" id="cd02970">
    <property type="entry name" value="PRX_like2"/>
    <property type="match status" value="1"/>
</dbReference>